<organism evidence="1 2">
    <name type="scientific">Pleurodeles waltl</name>
    <name type="common">Iberian ribbed newt</name>
    <dbReference type="NCBI Taxonomy" id="8319"/>
    <lineage>
        <taxon>Eukaryota</taxon>
        <taxon>Metazoa</taxon>
        <taxon>Chordata</taxon>
        <taxon>Craniata</taxon>
        <taxon>Vertebrata</taxon>
        <taxon>Euteleostomi</taxon>
        <taxon>Amphibia</taxon>
        <taxon>Batrachia</taxon>
        <taxon>Caudata</taxon>
        <taxon>Salamandroidea</taxon>
        <taxon>Salamandridae</taxon>
        <taxon>Pleurodelinae</taxon>
        <taxon>Pleurodeles</taxon>
    </lineage>
</organism>
<reference evidence="1" key="1">
    <citation type="journal article" date="2022" name="bioRxiv">
        <title>Sequencing and chromosome-scale assembly of the giantPleurodeles waltlgenome.</title>
        <authorList>
            <person name="Brown T."/>
            <person name="Elewa A."/>
            <person name="Iarovenko S."/>
            <person name="Subramanian E."/>
            <person name="Araus A.J."/>
            <person name="Petzold A."/>
            <person name="Susuki M."/>
            <person name="Suzuki K.-i.T."/>
            <person name="Hayashi T."/>
            <person name="Toyoda A."/>
            <person name="Oliveira C."/>
            <person name="Osipova E."/>
            <person name="Leigh N.D."/>
            <person name="Simon A."/>
            <person name="Yun M.H."/>
        </authorList>
    </citation>
    <scope>NUCLEOTIDE SEQUENCE</scope>
    <source>
        <strain evidence="1">20211129_DDA</strain>
        <tissue evidence="1">Liver</tissue>
    </source>
</reference>
<comment type="caution">
    <text evidence="1">The sequence shown here is derived from an EMBL/GenBank/DDBJ whole genome shotgun (WGS) entry which is preliminary data.</text>
</comment>
<proteinExistence type="predicted"/>
<protein>
    <submittedName>
        <fullName evidence="1">Uncharacterized protein</fullName>
    </submittedName>
</protein>
<evidence type="ECO:0000313" key="2">
    <source>
        <dbReference type="Proteomes" id="UP001066276"/>
    </source>
</evidence>
<dbReference type="EMBL" id="JANPWB010000006">
    <property type="protein sequence ID" value="KAJ1180043.1"/>
    <property type="molecule type" value="Genomic_DNA"/>
</dbReference>
<dbReference type="Proteomes" id="UP001066276">
    <property type="component" value="Chromosome 3_2"/>
</dbReference>
<gene>
    <name evidence="1" type="ORF">NDU88_005267</name>
</gene>
<sequence length="169" mass="18473">MRNSEEGYGPGGLCVAWPADVDSRGEEETVVCQAHLLSFLSKLRVIANDSSYFFMEPADAWDCLNQHKYELSELGTPKAHKKRLTRCRKRHHLRGSGGTVMTGAPTLAQAHAEHMRAVLVATTMWVGWAYHLTDDTDGAPLEAGSTVLDHNTTSAGLPIVTPQMADDIV</sequence>
<name>A0AAV7TU96_PLEWA</name>
<dbReference type="AlphaFoldDB" id="A0AAV7TU96"/>
<accession>A0AAV7TU96</accession>
<evidence type="ECO:0000313" key="1">
    <source>
        <dbReference type="EMBL" id="KAJ1180043.1"/>
    </source>
</evidence>
<keyword evidence="2" id="KW-1185">Reference proteome</keyword>